<evidence type="ECO:0000256" key="6">
    <source>
        <dbReference type="ARBA" id="ARBA00022692"/>
    </source>
</evidence>
<dbReference type="InterPro" id="IPR010917">
    <property type="entry name" value="TonB_rcpt_CS"/>
</dbReference>
<evidence type="ECO:0000256" key="10">
    <source>
        <dbReference type="ARBA" id="ARBA00023077"/>
    </source>
</evidence>
<evidence type="ECO:0000256" key="9">
    <source>
        <dbReference type="ARBA" id="ARBA00023065"/>
    </source>
</evidence>
<keyword evidence="12 18" id="KW-0675">Receptor</keyword>
<dbReference type="GO" id="GO:0038023">
    <property type="term" value="F:signaling receptor activity"/>
    <property type="evidence" value="ECO:0007669"/>
    <property type="project" value="InterPro"/>
</dbReference>
<dbReference type="GO" id="GO:0015891">
    <property type="term" value="P:siderophore transport"/>
    <property type="evidence" value="ECO:0007669"/>
    <property type="project" value="InterPro"/>
</dbReference>
<keyword evidence="13 14" id="KW-0998">Cell outer membrane</keyword>
<organism evidence="18 19">
    <name type="scientific">Pigmentiphaga aceris</name>
    <dbReference type="NCBI Taxonomy" id="1940612"/>
    <lineage>
        <taxon>Bacteria</taxon>
        <taxon>Pseudomonadati</taxon>
        <taxon>Pseudomonadota</taxon>
        <taxon>Betaproteobacteria</taxon>
        <taxon>Burkholderiales</taxon>
        <taxon>Alcaligenaceae</taxon>
        <taxon>Pigmentiphaga</taxon>
    </lineage>
</organism>
<dbReference type="PANTHER" id="PTHR32552:SF74">
    <property type="entry name" value="HYDROXAMATE SIDEROPHORE RECEPTOR FHUE"/>
    <property type="match status" value="1"/>
</dbReference>
<dbReference type="CDD" id="cd01347">
    <property type="entry name" value="ligand_gated_channel"/>
    <property type="match status" value="1"/>
</dbReference>
<comment type="subcellular location">
    <subcellularLocation>
        <location evidence="1 14">Cell outer membrane</location>
        <topology evidence="1 14">Multi-pass membrane protein</topology>
    </subcellularLocation>
</comment>
<dbReference type="PROSITE" id="PS52016">
    <property type="entry name" value="TONB_DEPENDENT_REC_3"/>
    <property type="match status" value="1"/>
</dbReference>
<dbReference type="SMART" id="SM00965">
    <property type="entry name" value="STN"/>
    <property type="match status" value="1"/>
</dbReference>
<dbReference type="AlphaFoldDB" id="A0A5C0B4J6"/>
<accession>A0A5C0B4J6</accession>
<evidence type="ECO:0000256" key="2">
    <source>
        <dbReference type="ARBA" id="ARBA00009810"/>
    </source>
</evidence>
<dbReference type="Pfam" id="PF07715">
    <property type="entry name" value="Plug"/>
    <property type="match status" value="1"/>
</dbReference>
<dbReference type="EMBL" id="CP043046">
    <property type="protein sequence ID" value="QEI08914.1"/>
    <property type="molecule type" value="Genomic_DNA"/>
</dbReference>
<keyword evidence="9" id="KW-0406">Ion transport</keyword>
<dbReference type="InterPro" id="IPR011662">
    <property type="entry name" value="Secretin/TonB_short_N"/>
</dbReference>
<dbReference type="InterPro" id="IPR012910">
    <property type="entry name" value="Plug_dom"/>
</dbReference>
<dbReference type="SUPFAM" id="SSF56935">
    <property type="entry name" value="Porins"/>
    <property type="match status" value="1"/>
</dbReference>
<keyword evidence="4 14" id="KW-1134">Transmembrane beta strand</keyword>
<evidence type="ECO:0000256" key="4">
    <source>
        <dbReference type="ARBA" id="ARBA00022452"/>
    </source>
</evidence>
<dbReference type="PANTHER" id="PTHR32552">
    <property type="entry name" value="FERRICHROME IRON RECEPTOR-RELATED"/>
    <property type="match status" value="1"/>
</dbReference>
<dbReference type="GO" id="GO:0015344">
    <property type="term" value="F:siderophore uptake transmembrane transporter activity"/>
    <property type="evidence" value="ECO:0007669"/>
    <property type="project" value="TreeGrafter"/>
</dbReference>
<evidence type="ECO:0000256" key="12">
    <source>
        <dbReference type="ARBA" id="ARBA00023170"/>
    </source>
</evidence>
<dbReference type="NCBIfam" id="TIGR01783">
    <property type="entry name" value="TonB-siderophor"/>
    <property type="match status" value="1"/>
</dbReference>
<dbReference type="Gene3D" id="2.40.170.20">
    <property type="entry name" value="TonB-dependent receptor, beta-barrel domain"/>
    <property type="match status" value="1"/>
</dbReference>
<dbReference type="Gene3D" id="2.170.130.10">
    <property type="entry name" value="TonB-dependent receptor, plug domain"/>
    <property type="match status" value="1"/>
</dbReference>
<evidence type="ECO:0000256" key="3">
    <source>
        <dbReference type="ARBA" id="ARBA00022448"/>
    </source>
</evidence>
<evidence type="ECO:0000259" key="17">
    <source>
        <dbReference type="SMART" id="SM00965"/>
    </source>
</evidence>
<keyword evidence="8" id="KW-0408">Iron</keyword>
<dbReference type="InterPro" id="IPR039426">
    <property type="entry name" value="TonB-dep_rcpt-like"/>
</dbReference>
<evidence type="ECO:0000256" key="8">
    <source>
        <dbReference type="ARBA" id="ARBA00023004"/>
    </source>
</evidence>
<comment type="similarity">
    <text evidence="2 14 16">Belongs to the TonB-dependent receptor family.</text>
</comment>
<protein>
    <submittedName>
        <fullName evidence="18">TonB-dependent siderophore receptor</fullName>
    </submittedName>
</protein>
<dbReference type="Gene3D" id="3.55.50.30">
    <property type="match status" value="1"/>
</dbReference>
<evidence type="ECO:0000256" key="16">
    <source>
        <dbReference type="RuleBase" id="RU003357"/>
    </source>
</evidence>
<keyword evidence="11 14" id="KW-0472">Membrane</keyword>
<evidence type="ECO:0000256" key="11">
    <source>
        <dbReference type="ARBA" id="ARBA00023136"/>
    </source>
</evidence>
<keyword evidence="5" id="KW-0410">Iron transport</keyword>
<evidence type="ECO:0000256" key="13">
    <source>
        <dbReference type="ARBA" id="ARBA00023237"/>
    </source>
</evidence>
<dbReference type="Pfam" id="PF07660">
    <property type="entry name" value="STN"/>
    <property type="match status" value="1"/>
</dbReference>
<dbReference type="InterPro" id="IPR036942">
    <property type="entry name" value="Beta-barrel_TonB_sf"/>
</dbReference>
<dbReference type="FunFam" id="2.170.130.10:FF:000010">
    <property type="entry name" value="Ferripyoverdine receptor"/>
    <property type="match status" value="1"/>
</dbReference>
<evidence type="ECO:0000256" key="14">
    <source>
        <dbReference type="PROSITE-ProRule" id="PRU01360"/>
    </source>
</evidence>
<gene>
    <name evidence="18" type="ORF">FXN63_25940</name>
</gene>
<dbReference type="PROSITE" id="PS01156">
    <property type="entry name" value="TONB_DEPENDENT_REC_2"/>
    <property type="match status" value="1"/>
</dbReference>
<evidence type="ECO:0000256" key="1">
    <source>
        <dbReference type="ARBA" id="ARBA00004571"/>
    </source>
</evidence>
<dbReference type="Proteomes" id="UP000325161">
    <property type="component" value="Chromosome"/>
</dbReference>
<dbReference type="OrthoDB" id="174652at2"/>
<keyword evidence="10 16" id="KW-0798">TonB box</keyword>
<dbReference type="GO" id="GO:0009279">
    <property type="term" value="C:cell outer membrane"/>
    <property type="evidence" value="ECO:0007669"/>
    <property type="project" value="UniProtKB-SubCell"/>
</dbReference>
<dbReference type="InterPro" id="IPR000531">
    <property type="entry name" value="Beta-barrel_TonB"/>
</dbReference>
<feature type="short sequence motif" description="TonB C-terminal box" evidence="15">
    <location>
        <begin position="857"/>
        <end position="874"/>
    </location>
</feature>
<feature type="domain" description="Secretin/TonB short N-terminal" evidence="17">
    <location>
        <begin position="100"/>
        <end position="150"/>
    </location>
</feature>
<evidence type="ECO:0000256" key="5">
    <source>
        <dbReference type="ARBA" id="ARBA00022496"/>
    </source>
</evidence>
<dbReference type="InterPro" id="IPR037066">
    <property type="entry name" value="Plug_dom_sf"/>
</dbReference>
<sequence>MPHVVAVLPSFFCPVERNLFMVHRHCLPTHIASSGRQRRPDRIAQAVCGALWCMAVGAIQVSGAAMAQMAAQDVSAQRRFDIPAGPLDEALAHFGSAAGAMVAVDAGLTTGKRSAGLQGTYTVEQGLAALIAGTGMRAHAENGRYVLRALPAGAALDSTGPATLAPVSVSANAIDDPVTERSPSYAARSTNTATKLALSPRETPQSVTVVTRQRLDDMGVNKLSEVLAQTTGILVQETDSERITFSSRGYAISNFQVDGVLNTYGSIGGKNTDMIVYDRVEVVRGATGLTTGAGDPSGSVNLVRKRPTHEFAANGALLAGSWKLRRAEADVGGPLAFDGHLRGRLVVADENRESFRDFYEMEKKVAYGILEADLGERTVLSLGYEYQKQTPSAPTWGTVLYWGWDPAAKQSYLVNMPRSTNLSSSWGTWAPTESTAFTTLEHELNDNWKIKGTYSHSSRKVDTDVYFGFGGTPRPDGSGVTIAAMNSRYDETMTVADINAVGKVDLFGQRHDLTFGYTTNRRYGASEASITSAMPASWNVIPDWRNWNGNVAQPSATYLGYPSSTTTLRQSAAYGAARVKLSDPLAAVLGARYSSWRTESDNFNTNGTFRSHTGYSPDKAFTPYAGLLYDIDRRTTVYASYTDIFRPQSNRDKNGQYLDPVVGANYEIGAKSELLDGKLNLAAAVFRSKQDNVAELDDSVPEGYLPGGESAYRSTGKGNTVRGWEVEASGMLSPAWNVSAGFSRSVTRNALGVPINTTTPSNLLRVFTTYKLPGALDRLTVGGGLTWQSSLFRDGNRPVAERANGTLVYAPTRMTQSSVYLVNLMAQYRITDNLSMSLNVNNLFDKHYYRNVGFYSGVHWGEPRSVQVTLRGRF</sequence>
<evidence type="ECO:0000256" key="15">
    <source>
        <dbReference type="PROSITE-ProRule" id="PRU10144"/>
    </source>
</evidence>
<keyword evidence="6 14" id="KW-0812">Transmembrane</keyword>
<evidence type="ECO:0000256" key="7">
    <source>
        <dbReference type="ARBA" id="ARBA00022729"/>
    </source>
</evidence>
<proteinExistence type="inferred from homology"/>
<name>A0A5C0B4J6_9BURK</name>
<keyword evidence="7" id="KW-0732">Signal</keyword>
<keyword evidence="19" id="KW-1185">Reference proteome</keyword>
<dbReference type="KEGG" id="pacr:FXN63_25940"/>
<reference evidence="18 19" key="1">
    <citation type="submission" date="2019-08" db="EMBL/GenBank/DDBJ databases">
        <title>Amphibian skin-associated Pigmentiphaga: genome sequence and occurrence across geography and hosts.</title>
        <authorList>
            <person name="Bletz M.C."/>
            <person name="Bunk B."/>
            <person name="Sproeer C."/>
            <person name="Biwer P."/>
            <person name="Reiter S."/>
            <person name="Rabemananjara F.C.E."/>
            <person name="Schulz S."/>
            <person name="Overmann J."/>
            <person name="Vences M."/>
        </authorList>
    </citation>
    <scope>NUCLEOTIDE SEQUENCE [LARGE SCALE GENOMIC DNA]</scope>
    <source>
        <strain evidence="18 19">Mada1488</strain>
    </source>
</reference>
<evidence type="ECO:0000313" key="18">
    <source>
        <dbReference type="EMBL" id="QEI08914.1"/>
    </source>
</evidence>
<keyword evidence="3 14" id="KW-0813">Transport</keyword>
<evidence type="ECO:0000313" key="19">
    <source>
        <dbReference type="Proteomes" id="UP000325161"/>
    </source>
</evidence>
<dbReference type="Pfam" id="PF00593">
    <property type="entry name" value="TonB_dep_Rec_b-barrel"/>
    <property type="match status" value="1"/>
</dbReference>
<dbReference type="InterPro" id="IPR010105">
    <property type="entry name" value="TonB_sidphr_rcpt"/>
</dbReference>